<dbReference type="STRING" id="1400863.BN873_790009"/>
<sequence length="114" mass="12374">MSDCIFCRIATGEIPATTLYDDGEILAFRDINPEAPVHVLLIPRRHIATLNDLAAADATLIGRLYLAGKQVAAELGVAESGYRTVINCNRDAGQIVFHIHMHLLAGRELGWPPG</sequence>
<dbReference type="InterPro" id="IPR011146">
    <property type="entry name" value="HIT-like"/>
</dbReference>
<dbReference type="Pfam" id="PF01230">
    <property type="entry name" value="HIT"/>
    <property type="match status" value="1"/>
</dbReference>
<keyword evidence="6" id="KW-1185">Reference proteome</keyword>
<dbReference type="GO" id="GO:0003824">
    <property type="term" value="F:catalytic activity"/>
    <property type="evidence" value="ECO:0007669"/>
    <property type="project" value="InterPro"/>
</dbReference>
<accession>W6ME56</accession>
<evidence type="ECO:0000259" key="4">
    <source>
        <dbReference type="PROSITE" id="PS51084"/>
    </source>
</evidence>
<feature type="short sequence motif" description="Histidine triad motif" evidence="2 3">
    <location>
        <begin position="98"/>
        <end position="102"/>
    </location>
</feature>
<dbReference type="PROSITE" id="PS51084">
    <property type="entry name" value="HIT_2"/>
    <property type="match status" value="1"/>
</dbReference>
<dbReference type="OrthoDB" id="9784774at2"/>
<dbReference type="SUPFAM" id="SSF54197">
    <property type="entry name" value="HIT-like"/>
    <property type="match status" value="1"/>
</dbReference>
<dbReference type="EMBL" id="CBTJ020000090">
    <property type="protein sequence ID" value="CDI04028.1"/>
    <property type="molecule type" value="Genomic_DNA"/>
</dbReference>
<evidence type="ECO:0000256" key="3">
    <source>
        <dbReference type="PROSITE-ProRule" id="PRU00464"/>
    </source>
</evidence>
<dbReference type="InterPro" id="IPR001310">
    <property type="entry name" value="Histidine_triad_HIT"/>
</dbReference>
<evidence type="ECO:0000313" key="5">
    <source>
        <dbReference type="EMBL" id="CDI04028.1"/>
    </source>
</evidence>
<dbReference type="PROSITE" id="PS00892">
    <property type="entry name" value="HIT_1"/>
    <property type="match status" value="1"/>
</dbReference>
<dbReference type="PANTHER" id="PTHR23089">
    <property type="entry name" value="HISTIDINE TRIAD HIT PROTEIN"/>
    <property type="match status" value="1"/>
</dbReference>
<evidence type="ECO:0000256" key="2">
    <source>
        <dbReference type="PIRSR" id="PIRSR601310-3"/>
    </source>
</evidence>
<dbReference type="RefSeq" id="WP_048675617.1">
    <property type="nucleotide sequence ID" value="NZ_CBTJ020000090.1"/>
</dbReference>
<feature type="domain" description="HIT" evidence="4">
    <location>
        <begin position="5"/>
        <end position="114"/>
    </location>
</feature>
<dbReference type="InterPro" id="IPR036265">
    <property type="entry name" value="HIT-like_sf"/>
</dbReference>
<feature type="active site" description="Tele-AMP-histidine intermediate" evidence="1">
    <location>
        <position position="100"/>
    </location>
</feature>
<comment type="caution">
    <text evidence="5">The sequence shown here is derived from an EMBL/GenBank/DDBJ whole genome shotgun (WGS) entry which is preliminary data.</text>
</comment>
<organism evidence="5 6">
    <name type="scientific">Candidatus Competibacter denitrificans Run_A_D11</name>
    <dbReference type="NCBI Taxonomy" id="1400863"/>
    <lineage>
        <taxon>Bacteria</taxon>
        <taxon>Pseudomonadati</taxon>
        <taxon>Pseudomonadota</taxon>
        <taxon>Gammaproteobacteria</taxon>
        <taxon>Candidatus Competibacteraceae</taxon>
        <taxon>Candidatus Competibacter</taxon>
    </lineage>
</organism>
<evidence type="ECO:0000256" key="1">
    <source>
        <dbReference type="PIRSR" id="PIRSR601310-1"/>
    </source>
</evidence>
<reference evidence="5" key="1">
    <citation type="submission" date="2013-07" db="EMBL/GenBank/DDBJ databases">
        <authorList>
            <person name="McIlroy S."/>
        </authorList>
    </citation>
    <scope>NUCLEOTIDE SEQUENCE [LARGE SCALE GENOMIC DNA]</scope>
    <source>
        <strain evidence="5">Run_A_D11</strain>
    </source>
</reference>
<dbReference type="InterPro" id="IPR019808">
    <property type="entry name" value="Histidine_triad_CS"/>
</dbReference>
<dbReference type="Proteomes" id="UP000035760">
    <property type="component" value="Unassembled WGS sequence"/>
</dbReference>
<gene>
    <name evidence="5" type="ORF">BN873_790009</name>
</gene>
<dbReference type="CDD" id="cd01276">
    <property type="entry name" value="PKCI_related"/>
    <property type="match status" value="1"/>
</dbReference>
<name>W6ME56_9GAMM</name>
<dbReference type="Gene3D" id="3.30.428.10">
    <property type="entry name" value="HIT-like"/>
    <property type="match status" value="1"/>
</dbReference>
<proteinExistence type="predicted"/>
<protein>
    <submittedName>
        <fullName evidence="5">Histidine triad (HIT) protein</fullName>
    </submittedName>
</protein>
<dbReference type="AlphaFoldDB" id="W6ME56"/>
<dbReference type="PRINTS" id="PR00332">
    <property type="entry name" value="HISTRIAD"/>
</dbReference>
<evidence type="ECO:0000313" key="6">
    <source>
        <dbReference type="Proteomes" id="UP000035760"/>
    </source>
</evidence>
<reference evidence="5" key="2">
    <citation type="submission" date="2014-03" db="EMBL/GenBank/DDBJ databases">
        <title>Candidatus Competibacter-lineage genomes retrieved from metagenomes reveal functional metabolic diversity.</title>
        <authorList>
            <person name="McIlroy S.J."/>
            <person name="Albertsen M."/>
            <person name="Andresen E.K."/>
            <person name="Saunders A.M."/>
            <person name="Kristiansen R."/>
            <person name="Stokholm-Bjerregaard M."/>
            <person name="Nielsen K.L."/>
            <person name="Nielsen P.H."/>
        </authorList>
    </citation>
    <scope>NUCLEOTIDE SEQUENCE</scope>
    <source>
        <strain evidence="5">Run_A_D11</strain>
    </source>
</reference>